<dbReference type="AlphaFoldDB" id="A0AAD8D980"/>
<keyword evidence="4" id="KW-0963">Cytoplasm</keyword>
<keyword evidence="8" id="KW-0677">Repeat</keyword>
<dbReference type="PANTHER" id="PTHR48169:SF7">
    <property type="entry name" value="CASPASE 10"/>
    <property type="match status" value="1"/>
</dbReference>
<dbReference type="GO" id="GO:0006508">
    <property type="term" value="P:proteolysis"/>
    <property type="evidence" value="ECO:0007669"/>
    <property type="project" value="UniProtKB-KW"/>
</dbReference>
<dbReference type="FunFam" id="1.10.533.10:FF:000016">
    <property type="entry name" value="CASP8 and FADD-like apoptosis regulator"/>
    <property type="match status" value="1"/>
</dbReference>
<dbReference type="GO" id="GO:0051604">
    <property type="term" value="P:protein maturation"/>
    <property type="evidence" value="ECO:0007669"/>
    <property type="project" value="UniProtKB-ARBA"/>
</dbReference>
<dbReference type="InterPro" id="IPR033139">
    <property type="entry name" value="Caspase_cys_AS"/>
</dbReference>
<dbReference type="Proteomes" id="UP001230051">
    <property type="component" value="Unassembled WGS sequence"/>
</dbReference>
<sequence length="472" mass="53249">MASMDRKNVFIITEDLGKEDVAAMKFLCFDLISRNKQETITDGKGLIVELQYASLVEEGDYFFIAELLYLIGQFKLLRKLNLTKQEVEHKLQDRTVAKVSPYRKLLYELSEEINTEDLRGMKFILDNKLKKSTLEKESVFDIFTEMEKKEMLSESKLKELKDILMPVSCVLVKKIEGYERKLQGGLQQTSILDSNLSQMTLSDKKQDLPRNQEGSQGSTEGQSAEEYTMSSSPHGYCLIINNFNFENAAMGNRHGTNIDASALKEVFEWLGFEVSKADDVTGAGMLGILKEYQSKPHTDCFVCCILSHGEEECVLGTDGAKVYIRDLVSYFNGKNCPSLLTKPKVFFIQACQGQKNQQSVQVDGDEPGSAALESDALATPFDADRLIGMATVQDCLSFRSKENGSWYIQALCKHLKQSCPRGEDIHAILTKVNNDVSKEQGYIRDKLMKQMPEPRHTLTKKLVFRVPVNSQP</sequence>
<dbReference type="SUPFAM" id="SSF52129">
    <property type="entry name" value="Caspase-like"/>
    <property type="match status" value="1"/>
</dbReference>
<dbReference type="GO" id="GO:0004197">
    <property type="term" value="F:cysteine-type endopeptidase activity"/>
    <property type="evidence" value="ECO:0007669"/>
    <property type="project" value="InterPro"/>
</dbReference>
<protein>
    <recommendedName>
        <fullName evidence="15">Caspase-8</fullName>
        <ecNumber evidence="14">3.4.22.61</ecNumber>
    </recommendedName>
</protein>
<dbReference type="InterPro" id="IPR011029">
    <property type="entry name" value="DEATH-like_dom_sf"/>
</dbReference>
<dbReference type="SMART" id="SM00031">
    <property type="entry name" value="DED"/>
    <property type="match status" value="2"/>
</dbReference>
<evidence type="ECO:0000256" key="12">
    <source>
        <dbReference type="ARBA" id="ARBA00023242"/>
    </source>
</evidence>
<evidence type="ECO:0000256" key="15">
    <source>
        <dbReference type="ARBA" id="ARBA00068172"/>
    </source>
</evidence>
<evidence type="ECO:0000313" key="22">
    <source>
        <dbReference type="Proteomes" id="UP001230051"/>
    </source>
</evidence>
<comment type="subcellular location">
    <subcellularLocation>
        <location evidence="2">Cytoplasm</location>
    </subcellularLocation>
    <subcellularLocation>
        <location evidence="1">Nucleus</location>
    </subcellularLocation>
</comment>
<dbReference type="InterPro" id="IPR011600">
    <property type="entry name" value="Pept_C14_caspase"/>
</dbReference>
<feature type="domain" description="DED" evidence="18">
    <location>
        <begin position="101"/>
        <end position="177"/>
    </location>
</feature>
<keyword evidence="10" id="KW-0788">Thiol protease</keyword>
<keyword evidence="11" id="KW-0865">Zymogen</keyword>
<evidence type="ECO:0000256" key="14">
    <source>
        <dbReference type="ARBA" id="ARBA00066479"/>
    </source>
</evidence>
<evidence type="ECO:0000256" key="2">
    <source>
        <dbReference type="ARBA" id="ARBA00004496"/>
    </source>
</evidence>
<dbReference type="GO" id="GO:0032991">
    <property type="term" value="C:protein-containing complex"/>
    <property type="evidence" value="ECO:0007669"/>
    <property type="project" value="UniProtKB-ARBA"/>
</dbReference>
<dbReference type="InterPro" id="IPR016129">
    <property type="entry name" value="Caspase_his_AS"/>
</dbReference>
<feature type="compositionally biased region" description="Polar residues" evidence="17">
    <location>
        <begin position="212"/>
        <end position="222"/>
    </location>
</feature>
<dbReference type="CDD" id="cd08792">
    <property type="entry name" value="DED_Caspase_8_10_r1"/>
    <property type="match status" value="1"/>
</dbReference>
<evidence type="ECO:0000256" key="10">
    <source>
        <dbReference type="ARBA" id="ARBA00022807"/>
    </source>
</evidence>
<dbReference type="InterPro" id="IPR001875">
    <property type="entry name" value="DED_dom"/>
</dbReference>
<feature type="domain" description="DED" evidence="18">
    <location>
        <begin position="4"/>
        <end position="82"/>
    </location>
</feature>
<dbReference type="SUPFAM" id="SSF47986">
    <property type="entry name" value="DEATH domain"/>
    <property type="match status" value="2"/>
</dbReference>
<comment type="similarity">
    <text evidence="3 16">Belongs to the peptidase C14A family.</text>
</comment>
<dbReference type="InterPro" id="IPR015917">
    <property type="entry name" value="Pept_C14A"/>
</dbReference>
<dbReference type="GO" id="GO:0043065">
    <property type="term" value="P:positive regulation of apoptotic process"/>
    <property type="evidence" value="ECO:0007669"/>
    <property type="project" value="UniProtKB-ARBA"/>
</dbReference>
<dbReference type="GO" id="GO:0005737">
    <property type="term" value="C:cytoplasm"/>
    <property type="evidence" value="ECO:0007669"/>
    <property type="project" value="UniProtKB-SubCell"/>
</dbReference>
<feature type="region of interest" description="Disordered" evidence="17">
    <location>
        <begin position="203"/>
        <end position="228"/>
    </location>
</feature>
<dbReference type="PROSITE" id="PS01121">
    <property type="entry name" value="CASPASE_HIS"/>
    <property type="match status" value="1"/>
</dbReference>
<reference evidence="21" key="1">
    <citation type="submission" date="2022-02" db="EMBL/GenBank/DDBJ databases">
        <title>Atlantic sturgeon de novo genome assembly.</title>
        <authorList>
            <person name="Stock M."/>
            <person name="Klopp C."/>
            <person name="Guiguen Y."/>
            <person name="Cabau C."/>
            <person name="Parinello H."/>
            <person name="Santidrian Yebra-Pimentel E."/>
            <person name="Kuhl H."/>
            <person name="Dirks R.P."/>
            <person name="Guessner J."/>
            <person name="Wuertz S."/>
            <person name="Du K."/>
            <person name="Schartl M."/>
        </authorList>
    </citation>
    <scope>NUCLEOTIDE SEQUENCE</scope>
    <source>
        <strain evidence="21">STURGEONOMICS-FGT-2020</strain>
        <tissue evidence="21">Whole blood</tissue>
    </source>
</reference>
<evidence type="ECO:0000256" key="8">
    <source>
        <dbReference type="ARBA" id="ARBA00022737"/>
    </source>
</evidence>
<comment type="caution">
    <text evidence="21">The sequence shown here is derived from an EMBL/GenBank/DDBJ whole genome shotgun (WGS) entry which is preliminary data.</text>
</comment>
<gene>
    <name evidence="21" type="primary">Casp8</name>
    <name evidence="21" type="ORF">AOXY_G14124</name>
</gene>
<accession>A0AAD8D980</accession>
<keyword evidence="6" id="KW-0645">Protease</keyword>
<evidence type="ECO:0000256" key="11">
    <source>
        <dbReference type="ARBA" id="ARBA00023145"/>
    </source>
</evidence>
<evidence type="ECO:0000256" key="9">
    <source>
        <dbReference type="ARBA" id="ARBA00022801"/>
    </source>
</evidence>
<evidence type="ECO:0000256" key="1">
    <source>
        <dbReference type="ARBA" id="ARBA00004123"/>
    </source>
</evidence>
<dbReference type="CDD" id="cd00032">
    <property type="entry name" value="CASc"/>
    <property type="match status" value="1"/>
</dbReference>
<dbReference type="GO" id="GO:0005634">
    <property type="term" value="C:nucleus"/>
    <property type="evidence" value="ECO:0007669"/>
    <property type="project" value="UniProtKB-SubCell"/>
</dbReference>
<evidence type="ECO:0000313" key="21">
    <source>
        <dbReference type="EMBL" id="KAK1165554.1"/>
    </source>
</evidence>
<dbReference type="EC" id="3.4.22.61" evidence="14"/>
<evidence type="ECO:0000259" key="20">
    <source>
        <dbReference type="PROSITE" id="PS50208"/>
    </source>
</evidence>
<dbReference type="PROSITE" id="PS50207">
    <property type="entry name" value="CASPASE_P10"/>
    <property type="match status" value="1"/>
</dbReference>
<keyword evidence="9" id="KW-0378">Hydrolase</keyword>
<dbReference type="Pfam" id="PF00656">
    <property type="entry name" value="Peptidase_C14"/>
    <property type="match status" value="1"/>
</dbReference>
<keyword evidence="22" id="KW-1185">Reference proteome</keyword>
<dbReference type="GO" id="GO:0005886">
    <property type="term" value="C:plasma membrane"/>
    <property type="evidence" value="ECO:0007669"/>
    <property type="project" value="UniProtKB-ARBA"/>
</dbReference>
<feature type="domain" description="Caspase family p20" evidence="20">
    <location>
        <begin position="233"/>
        <end position="355"/>
    </location>
</feature>
<dbReference type="SMART" id="SM00115">
    <property type="entry name" value="CASc"/>
    <property type="match status" value="1"/>
</dbReference>
<feature type="domain" description="Caspase family p10" evidence="19">
    <location>
        <begin position="375"/>
        <end position="466"/>
    </location>
</feature>
<evidence type="ECO:0000256" key="5">
    <source>
        <dbReference type="ARBA" id="ARBA00022553"/>
    </source>
</evidence>
<keyword evidence="7" id="KW-0053">Apoptosis</keyword>
<comment type="catalytic activity">
    <reaction evidence="13">
        <text>Strict requirement for Asp at position P1 and has a preferred cleavage sequence of (Leu/Asp/Val)-Glu-Thr-Asp-|-(Gly/Ser/Ala).</text>
        <dbReference type="EC" id="3.4.22.61"/>
    </reaction>
</comment>
<dbReference type="Gene3D" id="3.40.50.1460">
    <property type="match status" value="1"/>
</dbReference>
<dbReference type="PROSITE" id="PS50208">
    <property type="entry name" value="CASPASE_P20"/>
    <property type="match status" value="1"/>
</dbReference>
<evidence type="ECO:0000256" key="7">
    <source>
        <dbReference type="ARBA" id="ARBA00022703"/>
    </source>
</evidence>
<keyword evidence="5" id="KW-0597">Phosphoprotein</keyword>
<evidence type="ECO:0000259" key="19">
    <source>
        <dbReference type="PROSITE" id="PS50207"/>
    </source>
</evidence>
<dbReference type="PRINTS" id="PR00376">
    <property type="entry name" value="IL1BCENZYME"/>
</dbReference>
<dbReference type="FunFam" id="3.40.50.1460:FF:000008">
    <property type="entry name" value="caspase-8 isoform X1"/>
    <property type="match status" value="1"/>
</dbReference>
<dbReference type="Gene3D" id="1.10.533.10">
    <property type="entry name" value="Death Domain, Fas"/>
    <property type="match status" value="2"/>
</dbReference>
<dbReference type="GO" id="GO:0006915">
    <property type="term" value="P:apoptotic process"/>
    <property type="evidence" value="ECO:0007669"/>
    <property type="project" value="UniProtKB-KW"/>
</dbReference>
<proteinExistence type="inferred from homology"/>
<evidence type="ECO:0000256" key="13">
    <source>
        <dbReference type="ARBA" id="ARBA00051626"/>
    </source>
</evidence>
<dbReference type="EMBL" id="JAGXEW010000012">
    <property type="protein sequence ID" value="KAK1165554.1"/>
    <property type="molecule type" value="Genomic_DNA"/>
</dbReference>
<evidence type="ECO:0000259" key="18">
    <source>
        <dbReference type="PROSITE" id="PS50168"/>
    </source>
</evidence>
<dbReference type="InterPro" id="IPR002138">
    <property type="entry name" value="Pept_C14_p10"/>
</dbReference>
<evidence type="ECO:0000256" key="17">
    <source>
        <dbReference type="SAM" id="MobiDB-lite"/>
    </source>
</evidence>
<dbReference type="PROSITE" id="PS01122">
    <property type="entry name" value="CASPASE_CYS"/>
    <property type="match status" value="1"/>
</dbReference>
<name>A0AAD8D980_ACIOX</name>
<evidence type="ECO:0000256" key="16">
    <source>
        <dbReference type="RuleBase" id="RU003971"/>
    </source>
</evidence>
<dbReference type="PROSITE" id="PS50168">
    <property type="entry name" value="DED"/>
    <property type="match status" value="2"/>
</dbReference>
<dbReference type="InterPro" id="IPR029030">
    <property type="entry name" value="Caspase-like_dom_sf"/>
</dbReference>
<keyword evidence="12" id="KW-0539">Nucleus</keyword>
<dbReference type="InterPro" id="IPR001309">
    <property type="entry name" value="Pept_C14_p20"/>
</dbReference>
<evidence type="ECO:0000256" key="6">
    <source>
        <dbReference type="ARBA" id="ARBA00022670"/>
    </source>
</evidence>
<evidence type="ECO:0000256" key="3">
    <source>
        <dbReference type="ARBA" id="ARBA00010134"/>
    </source>
</evidence>
<dbReference type="PANTHER" id="PTHR48169">
    <property type="entry name" value="DED DOMAIN-CONTAINING PROTEIN"/>
    <property type="match status" value="1"/>
</dbReference>
<dbReference type="Pfam" id="PF01335">
    <property type="entry name" value="DED"/>
    <property type="match status" value="2"/>
</dbReference>
<evidence type="ECO:0000256" key="4">
    <source>
        <dbReference type="ARBA" id="ARBA00022490"/>
    </source>
</evidence>
<organism evidence="21 22">
    <name type="scientific">Acipenser oxyrinchus oxyrinchus</name>
    <dbReference type="NCBI Taxonomy" id="40147"/>
    <lineage>
        <taxon>Eukaryota</taxon>
        <taxon>Metazoa</taxon>
        <taxon>Chordata</taxon>
        <taxon>Craniata</taxon>
        <taxon>Vertebrata</taxon>
        <taxon>Euteleostomi</taxon>
        <taxon>Actinopterygii</taxon>
        <taxon>Chondrostei</taxon>
        <taxon>Acipenseriformes</taxon>
        <taxon>Acipenseridae</taxon>
        <taxon>Acipenser</taxon>
    </lineage>
</organism>